<keyword evidence="3" id="KW-1185">Reference proteome</keyword>
<evidence type="ECO:0000313" key="2">
    <source>
        <dbReference type="EMBL" id="MFA0814000.1"/>
    </source>
</evidence>
<evidence type="ECO:0000313" key="3">
    <source>
        <dbReference type="Proteomes" id="UP001569428"/>
    </source>
</evidence>
<evidence type="ECO:0000259" key="1">
    <source>
        <dbReference type="Pfam" id="PF20598"/>
    </source>
</evidence>
<proteinExistence type="predicted"/>
<dbReference type="Pfam" id="PF20598">
    <property type="entry name" value="DUF6795"/>
    <property type="match status" value="1"/>
</dbReference>
<dbReference type="RefSeq" id="WP_371841844.1">
    <property type="nucleotide sequence ID" value="NZ_JBGMEK010000192.1"/>
</dbReference>
<sequence length="134" mass="15256">MAFLNPLKACTFSEMKIRLTLNGEPAVGAKVIRTIDWKDEQVDFYTSDEDGNIDLPAKFESSFTQVLPVEFISSQSINVEYENNNYLIWIYAKRNPGENSEMNGDPINLSCELSDEPKTERKFKSAVKTSCKFI</sequence>
<gene>
    <name evidence="2" type="ORF">ACCI49_24335</name>
</gene>
<dbReference type="Proteomes" id="UP001569428">
    <property type="component" value="Unassembled WGS sequence"/>
</dbReference>
<comment type="caution">
    <text evidence="2">The sequence shown here is derived from an EMBL/GenBank/DDBJ whole genome shotgun (WGS) entry which is preliminary data.</text>
</comment>
<protein>
    <submittedName>
        <fullName evidence="2">DUF6795 domain-containing protein</fullName>
    </submittedName>
</protein>
<dbReference type="InterPro" id="IPR046474">
    <property type="entry name" value="DUF6795"/>
</dbReference>
<reference evidence="2 3" key="1">
    <citation type="submission" date="2024-08" db="EMBL/GenBank/DDBJ databases">
        <authorList>
            <person name="Ishaq N."/>
        </authorList>
    </citation>
    <scope>NUCLEOTIDE SEQUENCE [LARGE SCALE GENOMIC DNA]</scope>
    <source>
        <strain evidence="2 3">DSM 18651</strain>
    </source>
</reference>
<name>A0ABV4P8K2_9GAMM</name>
<dbReference type="EMBL" id="JBGMEK010000192">
    <property type="protein sequence ID" value="MFA0814000.1"/>
    <property type="molecule type" value="Genomic_DNA"/>
</dbReference>
<feature type="domain" description="DUF6795" evidence="1">
    <location>
        <begin position="15"/>
        <end position="116"/>
    </location>
</feature>
<accession>A0ABV4P8K2</accession>
<organism evidence="2 3">
    <name type="scientific">Microbulbifer epialgicus</name>
    <dbReference type="NCBI Taxonomy" id="393907"/>
    <lineage>
        <taxon>Bacteria</taxon>
        <taxon>Pseudomonadati</taxon>
        <taxon>Pseudomonadota</taxon>
        <taxon>Gammaproteobacteria</taxon>
        <taxon>Cellvibrionales</taxon>
        <taxon>Microbulbiferaceae</taxon>
        <taxon>Microbulbifer</taxon>
    </lineage>
</organism>